<gene>
    <name evidence="1" type="ORF">DFP72DRAFT_1076379</name>
</gene>
<evidence type="ECO:0000313" key="2">
    <source>
        <dbReference type="Proteomes" id="UP000521943"/>
    </source>
</evidence>
<dbReference type="Proteomes" id="UP000521943">
    <property type="component" value="Unassembled WGS sequence"/>
</dbReference>
<proteinExistence type="predicted"/>
<organism evidence="1 2">
    <name type="scientific">Ephemerocybe angulata</name>
    <dbReference type="NCBI Taxonomy" id="980116"/>
    <lineage>
        <taxon>Eukaryota</taxon>
        <taxon>Fungi</taxon>
        <taxon>Dikarya</taxon>
        <taxon>Basidiomycota</taxon>
        <taxon>Agaricomycotina</taxon>
        <taxon>Agaricomycetes</taxon>
        <taxon>Agaricomycetidae</taxon>
        <taxon>Agaricales</taxon>
        <taxon>Agaricineae</taxon>
        <taxon>Psathyrellaceae</taxon>
        <taxon>Ephemerocybe</taxon>
    </lineage>
</organism>
<protein>
    <submittedName>
        <fullName evidence="1">Uncharacterized protein</fullName>
    </submittedName>
</protein>
<name>A0A8H6HG32_9AGAR</name>
<keyword evidence="2" id="KW-1185">Reference proteome</keyword>
<accession>A0A8H6HG32</accession>
<reference evidence="1 2" key="1">
    <citation type="submission" date="2020-07" db="EMBL/GenBank/DDBJ databases">
        <title>Comparative genomics of pyrophilous fungi reveals a link between fire events and developmental genes.</title>
        <authorList>
            <consortium name="DOE Joint Genome Institute"/>
            <person name="Steindorff A.S."/>
            <person name="Carver A."/>
            <person name="Calhoun S."/>
            <person name="Stillman K."/>
            <person name="Liu H."/>
            <person name="Lipzen A."/>
            <person name="Pangilinan J."/>
            <person name="Labutti K."/>
            <person name="Bruns T.D."/>
            <person name="Grigoriev I.V."/>
        </authorList>
    </citation>
    <scope>NUCLEOTIDE SEQUENCE [LARGE SCALE GENOMIC DNA]</scope>
    <source>
        <strain evidence="1 2">CBS 144469</strain>
    </source>
</reference>
<comment type="caution">
    <text evidence="1">The sequence shown here is derived from an EMBL/GenBank/DDBJ whole genome shotgun (WGS) entry which is preliminary data.</text>
</comment>
<dbReference type="EMBL" id="JACGCI010000093">
    <property type="protein sequence ID" value="KAF6746353.1"/>
    <property type="molecule type" value="Genomic_DNA"/>
</dbReference>
<sequence length="122" mass="14059">MPSNGNFASTGNHYRGVDRTTTVSQDQINEWLALKPYRCLCGEKKAGHMDAQEHVQRKAREARQKRVPNKHVHIHRGLEMVPCIFMCEATALEKKDMRDHMWKEHGTWIVLPEDGSMDSDSD</sequence>
<evidence type="ECO:0000313" key="1">
    <source>
        <dbReference type="EMBL" id="KAF6746353.1"/>
    </source>
</evidence>
<dbReference type="AlphaFoldDB" id="A0A8H6HG32"/>